<organism evidence="2 3">
    <name type="scientific">Astrephomene gubernaculifera</name>
    <dbReference type="NCBI Taxonomy" id="47775"/>
    <lineage>
        <taxon>Eukaryota</taxon>
        <taxon>Viridiplantae</taxon>
        <taxon>Chlorophyta</taxon>
        <taxon>core chlorophytes</taxon>
        <taxon>Chlorophyceae</taxon>
        <taxon>CS clade</taxon>
        <taxon>Chlamydomonadales</taxon>
        <taxon>Astrephomenaceae</taxon>
        <taxon>Astrephomene</taxon>
    </lineage>
</organism>
<name>A0AAD3DP22_9CHLO</name>
<dbReference type="AlphaFoldDB" id="A0AAD3DP22"/>
<dbReference type="PANTHER" id="PTHR13270:SF13">
    <property type="entry name" value="LIMPET, ISOFORM K"/>
    <property type="match status" value="1"/>
</dbReference>
<evidence type="ECO:0000313" key="2">
    <source>
        <dbReference type="EMBL" id="GFR44297.1"/>
    </source>
</evidence>
<proteinExistence type="predicted"/>
<feature type="region of interest" description="Disordered" evidence="1">
    <location>
        <begin position="106"/>
        <end position="125"/>
    </location>
</feature>
<feature type="region of interest" description="Disordered" evidence="1">
    <location>
        <begin position="133"/>
        <end position="447"/>
    </location>
</feature>
<dbReference type="EMBL" id="BMAR01000007">
    <property type="protein sequence ID" value="GFR44297.1"/>
    <property type="molecule type" value="Genomic_DNA"/>
</dbReference>
<dbReference type="Proteomes" id="UP001054857">
    <property type="component" value="Unassembled WGS sequence"/>
</dbReference>
<feature type="compositionally biased region" description="Polar residues" evidence="1">
    <location>
        <begin position="411"/>
        <end position="440"/>
    </location>
</feature>
<feature type="compositionally biased region" description="Gly residues" evidence="1">
    <location>
        <begin position="745"/>
        <end position="757"/>
    </location>
</feature>
<feature type="compositionally biased region" description="Basic and acidic residues" evidence="1">
    <location>
        <begin position="161"/>
        <end position="178"/>
    </location>
</feature>
<feature type="region of interest" description="Disordered" evidence="1">
    <location>
        <begin position="21"/>
        <end position="41"/>
    </location>
</feature>
<gene>
    <name evidence="2" type="ORF">Agub_g5509</name>
</gene>
<feature type="compositionally biased region" description="Basic and acidic residues" evidence="1">
    <location>
        <begin position="324"/>
        <end position="336"/>
    </location>
</feature>
<reference evidence="2 3" key="1">
    <citation type="journal article" date="2021" name="Sci. Rep.">
        <title>Genome sequencing of the multicellular alga Astrephomene provides insights into convergent evolution of germ-soma differentiation.</title>
        <authorList>
            <person name="Yamashita S."/>
            <person name="Yamamoto K."/>
            <person name="Matsuzaki R."/>
            <person name="Suzuki S."/>
            <person name="Yamaguchi H."/>
            <person name="Hirooka S."/>
            <person name="Minakuchi Y."/>
            <person name="Miyagishima S."/>
            <person name="Kawachi M."/>
            <person name="Toyoda A."/>
            <person name="Nozaki H."/>
        </authorList>
    </citation>
    <scope>NUCLEOTIDE SEQUENCE [LARGE SCALE GENOMIC DNA]</scope>
    <source>
        <strain evidence="2 3">NIES-4017</strain>
    </source>
</reference>
<feature type="compositionally biased region" description="Polar residues" evidence="1">
    <location>
        <begin position="106"/>
        <end position="115"/>
    </location>
</feature>
<feature type="compositionally biased region" description="Polar residues" evidence="1">
    <location>
        <begin position="350"/>
        <end position="361"/>
    </location>
</feature>
<keyword evidence="3" id="KW-1185">Reference proteome</keyword>
<feature type="region of interest" description="Disordered" evidence="1">
    <location>
        <begin position="710"/>
        <end position="757"/>
    </location>
</feature>
<evidence type="ECO:0000256" key="1">
    <source>
        <dbReference type="SAM" id="MobiDB-lite"/>
    </source>
</evidence>
<feature type="compositionally biased region" description="Basic residues" evidence="1">
    <location>
        <begin position="287"/>
        <end position="297"/>
    </location>
</feature>
<accession>A0AAD3DP22</accession>
<protein>
    <submittedName>
        <fullName evidence="2">Uncharacterized protein</fullName>
    </submittedName>
</protein>
<sequence length="774" mass="78239">MAASLAQTIAQQRSIGGSHYLVHGSNDLQEAPSLGPRNEPQLRVGSSVHACLVESSSLCNESTVNLGPLPSQQPNNDRVPCSCAGDAALLPDSLPSHLCRCNSGNHVNPSRSETSGLAPGSEGSGADVRLAAAAGAAWEQQQRQDAGRAGAAAAEGGRQQRFQDGERPSQRSTADRAAGESTAVLGPAAAAGAAAGTSSGEVGSRGRCPGIARHGATEGAESAWMREDKQQVQLQPLRRQQRQQQQQLEGGCGATNGDALPANGMPAAPMGLDLPSRNPSSSSQQQQHHHYHRHHHASLQANQQQEVEQQRHHQQQQQQQLGRRQTEPQQQRHDESGAQPAAPIAHPHPDTSNRNQTQVSSGRRRDGAGSTATASSIGSNGNSNSRSRSRAGSSISSRHSSGRSLLVASRTDLSSAPGSQTFQSPKLTEAGGSSCSNSVMPQGAPSSLLTASSTTITTVAGNTVSAVDIMLNTATTTAATTANSATTATTTPTACITSGHGDSGFNSTTSSFQGAAAAAAATAANNPLVAATTDLRTARSLPARLQIASKSDSSALESISAAAAAGVAIAPSANRFPLRAPGIFSSKSAGSALTTAPGGSGGSGIGLGGGLTAATSAAAALHGGAAGGGGGGLFNRTSLSTTPSPSTASPVYENEPALRMISCTLRASNISRPPGSRARGRVCTPEELSKKLLAESGGAATKVLLTRAAGGLADLPPPPPKAPWGSFPPIAEDEAAQQQQQQQLHGGGYGGGEGAGHGEGVLLRRVKTCGCVIS</sequence>
<feature type="compositionally biased region" description="Low complexity" evidence="1">
    <location>
        <begin position="231"/>
        <end position="248"/>
    </location>
</feature>
<comment type="caution">
    <text evidence="2">The sequence shown here is derived from an EMBL/GenBank/DDBJ whole genome shotgun (WGS) entry which is preliminary data.</text>
</comment>
<dbReference type="PANTHER" id="PTHR13270">
    <property type="entry name" value="PROTEIN C20ORF116-RELATED"/>
    <property type="match status" value="1"/>
</dbReference>
<feature type="compositionally biased region" description="Low complexity" evidence="1">
    <location>
        <begin position="368"/>
        <end position="404"/>
    </location>
</feature>
<evidence type="ECO:0000313" key="3">
    <source>
        <dbReference type="Proteomes" id="UP001054857"/>
    </source>
</evidence>
<feature type="compositionally biased region" description="Low complexity" evidence="1">
    <location>
        <begin position="133"/>
        <end position="160"/>
    </location>
</feature>
<feature type="compositionally biased region" description="Low complexity" evidence="1">
    <location>
        <begin position="298"/>
        <end position="307"/>
    </location>
</feature>